<keyword evidence="3 5" id="KW-0808">Transferase</keyword>
<dbReference type="Proteomes" id="UP000315471">
    <property type="component" value="Unassembled WGS sequence"/>
</dbReference>
<dbReference type="InterPro" id="IPR050881">
    <property type="entry name" value="LL-DAP_aminotransferase"/>
</dbReference>
<dbReference type="SUPFAM" id="SSF53383">
    <property type="entry name" value="PLP-dependent transferases"/>
    <property type="match status" value="1"/>
</dbReference>
<comment type="cofactor">
    <cofactor evidence="1">
        <name>pyridoxal 5'-phosphate</name>
        <dbReference type="ChEBI" id="CHEBI:597326"/>
    </cofactor>
</comment>
<evidence type="ECO:0000313" key="5">
    <source>
        <dbReference type="EMBL" id="TWU34176.1"/>
    </source>
</evidence>
<keyword evidence="2 5" id="KW-0032">Aminotransferase</keyword>
<gene>
    <name evidence="5" type="primary">dapL</name>
    <name evidence="5" type="ORF">Q31b_56470</name>
</gene>
<dbReference type="Pfam" id="PF00155">
    <property type="entry name" value="Aminotran_1_2"/>
    <property type="match status" value="1"/>
</dbReference>
<dbReference type="InterPro" id="IPR015422">
    <property type="entry name" value="PyrdxlP-dep_Trfase_small"/>
</dbReference>
<dbReference type="InterPro" id="IPR015421">
    <property type="entry name" value="PyrdxlP-dep_Trfase_major"/>
</dbReference>
<organism evidence="5 6">
    <name type="scientific">Novipirellula aureliae</name>
    <dbReference type="NCBI Taxonomy" id="2527966"/>
    <lineage>
        <taxon>Bacteria</taxon>
        <taxon>Pseudomonadati</taxon>
        <taxon>Planctomycetota</taxon>
        <taxon>Planctomycetia</taxon>
        <taxon>Pirellulales</taxon>
        <taxon>Pirellulaceae</taxon>
        <taxon>Novipirellula</taxon>
    </lineage>
</organism>
<evidence type="ECO:0000313" key="6">
    <source>
        <dbReference type="Proteomes" id="UP000315471"/>
    </source>
</evidence>
<reference evidence="5 6" key="1">
    <citation type="submission" date="2019-02" db="EMBL/GenBank/DDBJ databases">
        <title>Deep-cultivation of Planctomycetes and their phenomic and genomic characterization uncovers novel biology.</title>
        <authorList>
            <person name="Wiegand S."/>
            <person name="Jogler M."/>
            <person name="Boedeker C."/>
            <person name="Pinto D."/>
            <person name="Vollmers J."/>
            <person name="Rivas-Marin E."/>
            <person name="Kohn T."/>
            <person name="Peeters S.H."/>
            <person name="Heuer A."/>
            <person name="Rast P."/>
            <person name="Oberbeckmann S."/>
            <person name="Bunk B."/>
            <person name="Jeske O."/>
            <person name="Meyerdierks A."/>
            <person name="Storesund J.E."/>
            <person name="Kallscheuer N."/>
            <person name="Luecker S."/>
            <person name="Lage O.M."/>
            <person name="Pohl T."/>
            <person name="Merkel B.J."/>
            <person name="Hornburger P."/>
            <person name="Mueller R.-W."/>
            <person name="Bruemmer F."/>
            <person name="Labrenz M."/>
            <person name="Spormann A.M."/>
            <person name="Op Den Camp H."/>
            <person name="Overmann J."/>
            <person name="Amann R."/>
            <person name="Jetten M.S.M."/>
            <person name="Mascher T."/>
            <person name="Medema M.H."/>
            <person name="Devos D.P."/>
            <person name="Kaster A.-K."/>
            <person name="Ovreas L."/>
            <person name="Rohde M."/>
            <person name="Galperin M.Y."/>
            <person name="Jogler C."/>
        </authorList>
    </citation>
    <scope>NUCLEOTIDE SEQUENCE [LARGE SCALE GENOMIC DNA]</scope>
    <source>
        <strain evidence="5 6">Q31b</strain>
    </source>
</reference>
<dbReference type="CDD" id="cd00609">
    <property type="entry name" value="AAT_like"/>
    <property type="match status" value="1"/>
</dbReference>
<dbReference type="GO" id="GO:0010285">
    <property type="term" value="F:L,L-diaminopimelate aminotransferase activity"/>
    <property type="evidence" value="ECO:0007669"/>
    <property type="project" value="UniProtKB-EC"/>
</dbReference>
<keyword evidence="6" id="KW-1185">Reference proteome</keyword>
<evidence type="ECO:0000256" key="3">
    <source>
        <dbReference type="ARBA" id="ARBA00022679"/>
    </source>
</evidence>
<dbReference type="EC" id="2.6.1.83" evidence="5"/>
<accession>A0A5C6DGH1</accession>
<dbReference type="PANTHER" id="PTHR42832">
    <property type="entry name" value="AMINO ACID AMINOTRANSFERASE"/>
    <property type="match status" value="1"/>
</dbReference>
<dbReference type="InterPro" id="IPR015424">
    <property type="entry name" value="PyrdxlP-dep_Trfase"/>
</dbReference>
<evidence type="ECO:0000259" key="4">
    <source>
        <dbReference type="Pfam" id="PF00155"/>
    </source>
</evidence>
<protein>
    <submittedName>
        <fullName evidence="5">LL-diaminopimelate aminotransferase</fullName>
        <ecNumber evidence="5">2.6.1.83</ecNumber>
    </submittedName>
</protein>
<dbReference type="Gene3D" id="3.40.640.10">
    <property type="entry name" value="Type I PLP-dependent aspartate aminotransferase-like (Major domain)"/>
    <property type="match status" value="1"/>
</dbReference>
<proteinExistence type="predicted"/>
<evidence type="ECO:0000256" key="1">
    <source>
        <dbReference type="ARBA" id="ARBA00001933"/>
    </source>
</evidence>
<dbReference type="NCBIfam" id="NF004937">
    <property type="entry name" value="PRK06290.1"/>
    <property type="match status" value="1"/>
</dbReference>
<dbReference type="EMBL" id="SJPY01000012">
    <property type="protein sequence ID" value="TWU34176.1"/>
    <property type="molecule type" value="Genomic_DNA"/>
</dbReference>
<comment type="caution">
    <text evidence="5">The sequence shown here is derived from an EMBL/GenBank/DDBJ whole genome shotgun (WGS) entry which is preliminary data.</text>
</comment>
<dbReference type="OrthoDB" id="231967at2"/>
<dbReference type="AlphaFoldDB" id="A0A5C6DGH1"/>
<feature type="domain" description="Aminotransferase class I/classII large" evidence="4">
    <location>
        <begin position="55"/>
        <end position="392"/>
    </location>
</feature>
<dbReference type="InterPro" id="IPR004839">
    <property type="entry name" value="Aminotransferase_I/II_large"/>
</dbReference>
<dbReference type="PANTHER" id="PTHR42832:SF3">
    <property type="entry name" value="L-GLUTAMINE--4-(METHYLSULFANYL)-2-OXOBUTANOATE AMINOTRANSFERASE"/>
    <property type="match status" value="1"/>
</dbReference>
<dbReference type="Gene3D" id="3.90.1150.10">
    <property type="entry name" value="Aspartate Aminotransferase, domain 1"/>
    <property type="match status" value="1"/>
</dbReference>
<evidence type="ECO:0000256" key="2">
    <source>
        <dbReference type="ARBA" id="ARBA00022576"/>
    </source>
</evidence>
<sequence length="421" mass="46527">MSTETSEKNNVDPYFQALFADRIGGASYGKDTEIYKFEKIKRAKRKALSDHPGRKLLDFGIGENDSMADSRVREVMNQEVNKTENRGYADNGIAEYKEAAARFMKRHFDVSLDPATQINHSIGSKPAYAMLPACFINPGDVTMMTVPGYPVAGTHTRYYGGEVFKLPLLAENGFLPDLDSVPDDIYRRTKMLVLNYPNSPTGATATREFYEKVVALAKAKQFIVVQDAAHIMLSFDGPPLSFLQTPGAIDVGVEVHSMSKGYDMIGWRMGFVCGHERIVSAFADVKDNSDSGQFMAIQKAAAAALDDDSIPTRIQAKYKRRLEKLVASLKRCGFDCNVPGGTYFLYAKSPSGTEGGETFAKAEDATRHLIEQFGIVTVPWDDAGSFLRFSVTYVADTEAEEDALMQETEKRLGDAGLVWNK</sequence>
<name>A0A5C6DGH1_9BACT</name>
<dbReference type="GO" id="GO:0030170">
    <property type="term" value="F:pyridoxal phosphate binding"/>
    <property type="evidence" value="ECO:0007669"/>
    <property type="project" value="InterPro"/>
</dbReference>
<dbReference type="RefSeq" id="WP_146602706.1">
    <property type="nucleotide sequence ID" value="NZ_SJPY01000012.1"/>
</dbReference>